<reference evidence="12" key="1">
    <citation type="submission" date="2022-06" db="EMBL/GenBank/DDBJ databases">
        <title>Gracilimonas sp. CAU 1638 isolated from sea sediment.</title>
        <authorList>
            <person name="Kim W."/>
        </authorList>
    </citation>
    <scope>NUCLEOTIDE SEQUENCE</scope>
    <source>
        <strain evidence="12">CAU 1638</strain>
    </source>
</reference>
<evidence type="ECO:0000313" key="12">
    <source>
        <dbReference type="EMBL" id="MCP9291524.1"/>
    </source>
</evidence>
<dbReference type="PROSITE" id="PS01313">
    <property type="entry name" value="LIPB"/>
    <property type="match status" value="1"/>
</dbReference>
<evidence type="ECO:0000256" key="4">
    <source>
        <dbReference type="ARBA" id="ARBA00023315"/>
    </source>
</evidence>
<dbReference type="GO" id="GO:0005737">
    <property type="term" value="C:cytoplasm"/>
    <property type="evidence" value="ECO:0007669"/>
    <property type="project" value="UniProtKB-SubCell"/>
</dbReference>
<dbReference type="AlphaFoldDB" id="A0A9X2RH82"/>
<name>A0A9X2RH82_9BACT</name>
<evidence type="ECO:0000313" key="13">
    <source>
        <dbReference type="Proteomes" id="UP001139125"/>
    </source>
</evidence>
<evidence type="ECO:0000256" key="5">
    <source>
        <dbReference type="ARBA" id="ARBA00024732"/>
    </source>
</evidence>
<comment type="miscellaneous">
    <text evidence="6">In the reaction, the free carboxyl group of octanoic acid is attached via an amide linkage to the epsilon-amino group of a specific lysine residue of lipoyl domains of lipoate-dependent enzymes.</text>
</comment>
<comment type="subcellular location">
    <subcellularLocation>
        <location evidence="6">Cytoplasm</location>
    </subcellularLocation>
</comment>
<dbReference type="SUPFAM" id="SSF55681">
    <property type="entry name" value="Class II aaRS and biotin synthetases"/>
    <property type="match status" value="1"/>
</dbReference>
<dbReference type="PANTHER" id="PTHR10993">
    <property type="entry name" value="OCTANOYLTRANSFERASE"/>
    <property type="match status" value="1"/>
</dbReference>
<dbReference type="Proteomes" id="UP001139125">
    <property type="component" value="Unassembled WGS sequence"/>
</dbReference>
<comment type="catalytic activity">
    <reaction evidence="6 7">
        <text>octanoyl-[ACP] + L-lysyl-[protein] = N(6)-octanoyl-L-lysyl-[protein] + holo-[ACP] + H(+)</text>
        <dbReference type="Rhea" id="RHEA:17665"/>
        <dbReference type="Rhea" id="RHEA-COMP:9636"/>
        <dbReference type="Rhea" id="RHEA-COMP:9685"/>
        <dbReference type="Rhea" id="RHEA-COMP:9752"/>
        <dbReference type="Rhea" id="RHEA-COMP:9928"/>
        <dbReference type="ChEBI" id="CHEBI:15378"/>
        <dbReference type="ChEBI" id="CHEBI:29969"/>
        <dbReference type="ChEBI" id="CHEBI:64479"/>
        <dbReference type="ChEBI" id="CHEBI:78463"/>
        <dbReference type="ChEBI" id="CHEBI:78809"/>
        <dbReference type="EC" id="2.3.1.181"/>
    </reaction>
</comment>
<dbReference type="EMBL" id="JANDBC010000001">
    <property type="protein sequence ID" value="MCP9291524.1"/>
    <property type="molecule type" value="Genomic_DNA"/>
</dbReference>
<evidence type="ECO:0000256" key="7">
    <source>
        <dbReference type="PIRNR" id="PIRNR016262"/>
    </source>
</evidence>
<comment type="similarity">
    <text evidence="6 7">Belongs to the LipB family.</text>
</comment>
<evidence type="ECO:0000256" key="6">
    <source>
        <dbReference type="HAMAP-Rule" id="MF_00013"/>
    </source>
</evidence>
<dbReference type="NCBIfam" id="TIGR00214">
    <property type="entry name" value="lipB"/>
    <property type="match status" value="1"/>
</dbReference>
<dbReference type="HAMAP" id="MF_00013">
    <property type="entry name" value="LipB"/>
    <property type="match status" value="1"/>
</dbReference>
<dbReference type="Gene3D" id="3.30.930.10">
    <property type="entry name" value="Bira Bifunctional Protein, Domain 2"/>
    <property type="match status" value="1"/>
</dbReference>
<feature type="binding site" evidence="6 9">
    <location>
        <begin position="156"/>
        <end position="158"/>
    </location>
    <ligand>
        <name>substrate</name>
    </ligand>
</feature>
<feature type="site" description="Lowers pKa of active site Cys" evidence="6 10">
    <location>
        <position position="153"/>
    </location>
</feature>
<proteinExistence type="inferred from homology"/>
<keyword evidence="3 6" id="KW-0808">Transferase</keyword>
<dbReference type="FunFam" id="3.30.930.10:FF:000035">
    <property type="entry name" value="Putative lipoyltransferase 2, mitochondrial"/>
    <property type="match status" value="1"/>
</dbReference>
<organism evidence="12 13">
    <name type="scientific">Gracilimonas sediminicola</name>
    <dbReference type="NCBI Taxonomy" id="2952158"/>
    <lineage>
        <taxon>Bacteria</taxon>
        <taxon>Pseudomonadati</taxon>
        <taxon>Balneolota</taxon>
        <taxon>Balneolia</taxon>
        <taxon>Balneolales</taxon>
        <taxon>Balneolaceae</taxon>
        <taxon>Gracilimonas</taxon>
    </lineage>
</organism>
<protein>
    <recommendedName>
        <fullName evidence="6 7">Octanoyltransferase</fullName>
        <ecNumber evidence="6 7">2.3.1.181</ecNumber>
    </recommendedName>
    <alternativeName>
        <fullName evidence="6">Lipoate-protein ligase B</fullName>
    </alternativeName>
    <alternativeName>
        <fullName evidence="6">Lipoyl/octanoyl transferase</fullName>
    </alternativeName>
    <alternativeName>
        <fullName evidence="6">Octanoyl-[acyl-carrier-protein]-protein N-octanoyltransferase</fullName>
    </alternativeName>
</protein>
<dbReference type="InterPro" id="IPR045864">
    <property type="entry name" value="aa-tRNA-synth_II/BPL/LPL"/>
</dbReference>
<feature type="binding site" evidence="6 9">
    <location>
        <begin position="89"/>
        <end position="96"/>
    </location>
    <ligand>
        <name>substrate</name>
    </ligand>
</feature>
<feature type="binding site" evidence="6 9">
    <location>
        <begin position="169"/>
        <end position="171"/>
    </location>
    <ligand>
        <name>substrate</name>
    </ligand>
</feature>
<dbReference type="RefSeq" id="WP_255134390.1">
    <property type="nucleotide sequence ID" value="NZ_JANDBC010000001.1"/>
</dbReference>
<keyword evidence="4 6" id="KW-0012">Acyltransferase</keyword>
<feature type="domain" description="BPL/LPL catalytic" evidence="11">
    <location>
        <begin position="44"/>
        <end position="226"/>
    </location>
</feature>
<evidence type="ECO:0000256" key="10">
    <source>
        <dbReference type="PIRSR" id="PIRSR016262-3"/>
    </source>
</evidence>
<keyword evidence="2 6" id="KW-0963">Cytoplasm</keyword>
<evidence type="ECO:0000256" key="1">
    <source>
        <dbReference type="ARBA" id="ARBA00004821"/>
    </source>
</evidence>
<dbReference type="PROSITE" id="PS51733">
    <property type="entry name" value="BPL_LPL_CATALYTIC"/>
    <property type="match status" value="1"/>
</dbReference>
<evidence type="ECO:0000256" key="2">
    <source>
        <dbReference type="ARBA" id="ARBA00022490"/>
    </source>
</evidence>
<dbReference type="EC" id="2.3.1.181" evidence="6 7"/>
<dbReference type="GO" id="GO:0033819">
    <property type="term" value="F:lipoyl(octanoyl) transferase activity"/>
    <property type="evidence" value="ECO:0007669"/>
    <property type="project" value="UniProtKB-EC"/>
</dbReference>
<evidence type="ECO:0000256" key="3">
    <source>
        <dbReference type="ARBA" id="ARBA00022679"/>
    </source>
</evidence>
<comment type="caution">
    <text evidence="12">The sequence shown here is derived from an EMBL/GenBank/DDBJ whole genome shotgun (WGS) entry which is preliminary data.</text>
</comment>
<dbReference type="PIRSF" id="PIRSF016262">
    <property type="entry name" value="LPLase"/>
    <property type="match status" value="1"/>
</dbReference>
<evidence type="ECO:0000256" key="8">
    <source>
        <dbReference type="PIRSR" id="PIRSR016262-1"/>
    </source>
</evidence>
<gene>
    <name evidence="6 12" type="primary">lipB</name>
    <name evidence="12" type="ORF">NM125_08015</name>
</gene>
<keyword evidence="13" id="KW-1185">Reference proteome</keyword>
<comment type="function">
    <text evidence="5 6 7">Catalyzes the transfer of endogenously produced octanoic acid from octanoyl-acyl-carrier-protein onto the lipoyl domains of lipoate-dependent enzymes. Lipoyl-ACP can also act as a substrate although octanoyl-ACP is likely to be the physiological substrate.</text>
</comment>
<evidence type="ECO:0000256" key="9">
    <source>
        <dbReference type="PIRSR" id="PIRSR016262-2"/>
    </source>
</evidence>
<accession>A0A9X2RH82</accession>
<dbReference type="InterPro" id="IPR020605">
    <property type="entry name" value="Octanoyltransferase_CS"/>
</dbReference>
<dbReference type="PANTHER" id="PTHR10993:SF12">
    <property type="entry name" value="OCTANOYLTRANSFERASE"/>
    <property type="match status" value="1"/>
</dbReference>
<dbReference type="GO" id="GO:0009249">
    <property type="term" value="P:protein lipoylation"/>
    <property type="evidence" value="ECO:0007669"/>
    <property type="project" value="InterPro"/>
</dbReference>
<feature type="active site" description="Acyl-thioester intermediate" evidence="6 8">
    <location>
        <position position="187"/>
    </location>
</feature>
<evidence type="ECO:0000259" key="11">
    <source>
        <dbReference type="PROSITE" id="PS51733"/>
    </source>
</evidence>
<dbReference type="CDD" id="cd16444">
    <property type="entry name" value="LipB"/>
    <property type="match status" value="1"/>
</dbReference>
<comment type="pathway">
    <text evidence="1 6 7">Protein modification; protein lipoylation via endogenous pathway; protein N(6)-(lipoyl)lysine from octanoyl-[acyl-carrier-protein]: step 1/2.</text>
</comment>
<dbReference type="Pfam" id="PF21948">
    <property type="entry name" value="LplA-B_cat"/>
    <property type="match status" value="1"/>
</dbReference>
<dbReference type="NCBIfam" id="NF010925">
    <property type="entry name" value="PRK14345.1"/>
    <property type="match status" value="1"/>
</dbReference>
<dbReference type="InterPro" id="IPR004143">
    <property type="entry name" value="BPL_LPL_catalytic"/>
</dbReference>
<dbReference type="InterPro" id="IPR000544">
    <property type="entry name" value="Octanoyltransferase"/>
</dbReference>
<sequence>MSKKVELYDLGSASYQPTWDLQHAVQQRIIDEKRAEQKGEFEGKRLDDILLFVEHPHVYTLGKSGNEEHMLRSMMELQQLEAEFIKIDRGGDITYHGPGQIVGYPILDLDRHFTDVHKYLRFLEEVIIRVCADYGFEAGRIEGATGVWVDEAKICAMGIRCSRWVTMHGFALNVNTDLRYFNNIVPCGIDDKAVTSLQKLTGREIDPEEVKKRIVSHFENVFDVSISPKGSLQEVEHNIL</sequence>